<comment type="caution">
    <text evidence="9">The sequence shown here is derived from an EMBL/GenBank/DDBJ whole genome shotgun (WGS) entry which is preliminary data.</text>
</comment>
<evidence type="ECO:0000313" key="9">
    <source>
        <dbReference type="EMBL" id="SMP65309.1"/>
    </source>
</evidence>
<evidence type="ECO:0000313" key="10">
    <source>
        <dbReference type="Proteomes" id="UP001158067"/>
    </source>
</evidence>
<evidence type="ECO:0000259" key="8">
    <source>
        <dbReference type="PROSITE" id="PS51462"/>
    </source>
</evidence>
<dbReference type="PANTHER" id="PTHR11839:SF18">
    <property type="entry name" value="NUDIX HYDROLASE DOMAIN-CONTAINING PROTEIN"/>
    <property type="match status" value="1"/>
</dbReference>
<protein>
    <recommendedName>
        <fullName evidence="4">GDP-mannose pyrophosphatase</fullName>
    </recommendedName>
    <alternativeName>
        <fullName evidence="6">GDP-mannose hydrolase</fullName>
    </alternativeName>
    <alternativeName>
        <fullName evidence="7">GDPMK</fullName>
    </alternativeName>
</protein>
<evidence type="ECO:0000256" key="7">
    <source>
        <dbReference type="ARBA" id="ARBA00032272"/>
    </source>
</evidence>
<evidence type="ECO:0000256" key="2">
    <source>
        <dbReference type="ARBA" id="ARBA00001946"/>
    </source>
</evidence>
<evidence type="ECO:0000256" key="3">
    <source>
        <dbReference type="ARBA" id="ARBA00007275"/>
    </source>
</evidence>
<dbReference type="Pfam" id="PF00293">
    <property type="entry name" value="NUDIX"/>
    <property type="match status" value="1"/>
</dbReference>
<comment type="cofactor">
    <cofactor evidence="2">
        <name>Mg(2+)</name>
        <dbReference type="ChEBI" id="CHEBI:18420"/>
    </cofactor>
</comment>
<dbReference type="PANTHER" id="PTHR11839">
    <property type="entry name" value="UDP/ADP-SUGAR PYROPHOSPHATASE"/>
    <property type="match status" value="1"/>
</dbReference>
<evidence type="ECO:0000256" key="5">
    <source>
        <dbReference type="ARBA" id="ARBA00022801"/>
    </source>
</evidence>
<proteinExistence type="inferred from homology"/>
<evidence type="ECO:0000256" key="1">
    <source>
        <dbReference type="ARBA" id="ARBA00000847"/>
    </source>
</evidence>
<dbReference type="InterPro" id="IPR015797">
    <property type="entry name" value="NUDIX_hydrolase-like_dom_sf"/>
</dbReference>
<keyword evidence="5" id="KW-0378">Hydrolase</keyword>
<dbReference type="InterPro" id="IPR020084">
    <property type="entry name" value="NUDIX_hydrolase_CS"/>
</dbReference>
<dbReference type="PROSITE" id="PS00893">
    <property type="entry name" value="NUDIX_BOX"/>
    <property type="match status" value="1"/>
</dbReference>
<organism evidence="9 10">
    <name type="scientific">Neorhodopirellula lusitana</name>
    <dbReference type="NCBI Taxonomy" id="445327"/>
    <lineage>
        <taxon>Bacteria</taxon>
        <taxon>Pseudomonadati</taxon>
        <taxon>Planctomycetota</taxon>
        <taxon>Planctomycetia</taxon>
        <taxon>Pirellulales</taxon>
        <taxon>Pirellulaceae</taxon>
        <taxon>Neorhodopirellula</taxon>
    </lineage>
</organism>
<dbReference type="EMBL" id="FXUG01000009">
    <property type="protein sequence ID" value="SMP65309.1"/>
    <property type="molecule type" value="Genomic_DNA"/>
</dbReference>
<dbReference type="InterPro" id="IPR000086">
    <property type="entry name" value="NUDIX_hydrolase_dom"/>
</dbReference>
<dbReference type="SUPFAM" id="SSF55811">
    <property type="entry name" value="Nudix"/>
    <property type="match status" value="1"/>
</dbReference>
<dbReference type="CDD" id="cd03424">
    <property type="entry name" value="NUDIX_ADPRase_Nudt5_UGPPase_Nudt14"/>
    <property type="match status" value="1"/>
</dbReference>
<accession>A0ABY1QB08</accession>
<gene>
    <name evidence="9" type="ORF">SAMN06265222_10920</name>
</gene>
<evidence type="ECO:0000256" key="6">
    <source>
        <dbReference type="ARBA" id="ARBA00032162"/>
    </source>
</evidence>
<dbReference type="PROSITE" id="PS51462">
    <property type="entry name" value="NUDIX"/>
    <property type="match status" value="1"/>
</dbReference>
<keyword evidence="10" id="KW-1185">Reference proteome</keyword>
<comment type="catalytic activity">
    <reaction evidence="1">
        <text>GDP-alpha-D-mannose + H2O = alpha-D-mannose 1-phosphate + GMP + 2 H(+)</text>
        <dbReference type="Rhea" id="RHEA:27978"/>
        <dbReference type="ChEBI" id="CHEBI:15377"/>
        <dbReference type="ChEBI" id="CHEBI:15378"/>
        <dbReference type="ChEBI" id="CHEBI:57527"/>
        <dbReference type="ChEBI" id="CHEBI:58115"/>
        <dbReference type="ChEBI" id="CHEBI:58409"/>
    </reaction>
</comment>
<dbReference type="Proteomes" id="UP001158067">
    <property type="component" value="Unassembled WGS sequence"/>
</dbReference>
<dbReference type="Gene3D" id="3.90.79.10">
    <property type="entry name" value="Nucleoside Triphosphate Pyrophosphohydrolase"/>
    <property type="match status" value="1"/>
</dbReference>
<reference evidence="9 10" key="1">
    <citation type="submission" date="2017-05" db="EMBL/GenBank/DDBJ databases">
        <authorList>
            <person name="Varghese N."/>
            <person name="Submissions S."/>
        </authorList>
    </citation>
    <scope>NUCLEOTIDE SEQUENCE [LARGE SCALE GENOMIC DNA]</scope>
    <source>
        <strain evidence="9 10">DSM 25457</strain>
    </source>
</reference>
<feature type="domain" description="Nudix hydrolase" evidence="8">
    <location>
        <begin position="94"/>
        <end position="223"/>
    </location>
</feature>
<comment type="similarity">
    <text evidence="3">Belongs to the Nudix hydrolase family. NudK subfamily.</text>
</comment>
<sequence length="234" mass="25506">MVPCPQFAAKMALGVTIGPLNGYRTNGLTLAKANGSGGDGGQSSAKRTIPPQKFNFKKALKLSHTKTLLQTSRFDVVEMELPSRDGQTHHRAYIRHPGAVVLLPLVDHDTVVMIENERTGVGETLLELPAGTRDPGEPVLTTAGRELVEETGYAAAQLDVVCEFYSAPGLGNELMHLVVAQDLTAGEQQLEATERIKPRLVNRKEIEQLVRSHSIRDSKTLVGLQCFLLDHHLT</sequence>
<evidence type="ECO:0000256" key="4">
    <source>
        <dbReference type="ARBA" id="ARBA00016377"/>
    </source>
</evidence>
<name>A0ABY1QB08_9BACT</name>